<sequence length="384" mass="41763">MSLAGDRRELYFVLGGGEGTRIDAFASRSTDGRWLAIVREGKVELVDALSGETFALRGADPRPAGRASRVAKFASGRLIYVRPIGRGDDVLVVRELSDHSEREIVVPGRVMLSEHETDRLAHVYVVPRDQPLPPLRSDFAVDECFNLVPQDVYGYPDPTLIEYWVDLDIGKLIVATPGDVAVGATIVRPAADGALYFDDRQIALPSCGARLLAVLPDPVRAMVICREKRGEMLLLLGEGLRKELASLAPRRGGYEPREVYPAKGGAACAGVWCVAAATNQLVDLGGGFAQYAWGDRIYVAHESGRHEIVDIATGVRTPIEADDMRLASGRYLLDRSENLVDLETATILGRVPETLDFSANGRVIVGARKGWGPMRWLAPHDPAS</sequence>
<dbReference type="RefSeq" id="WP_271995914.1">
    <property type="nucleotide sequence ID" value="NZ_JAQNDN010000002.1"/>
</dbReference>
<keyword evidence="2" id="KW-1185">Reference proteome</keyword>
<evidence type="ECO:0000313" key="2">
    <source>
        <dbReference type="Proteomes" id="UP001217838"/>
    </source>
</evidence>
<organism evidence="1 2">
    <name type="scientific">Nannocystis radixulma</name>
    <dbReference type="NCBI Taxonomy" id="2995305"/>
    <lineage>
        <taxon>Bacteria</taxon>
        <taxon>Pseudomonadati</taxon>
        <taxon>Myxococcota</taxon>
        <taxon>Polyangia</taxon>
        <taxon>Nannocystales</taxon>
        <taxon>Nannocystaceae</taxon>
        <taxon>Nannocystis</taxon>
    </lineage>
</organism>
<evidence type="ECO:0000313" key="1">
    <source>
        <dbReference type="EMBL" id="MDC0667669.1"/>
    </source>
</evidence>
<name>A0ABT5B0P3_9BACT</name>
<reference evidence="1 2" key="1">
    <citation type="submission" date="2022-11" db="EMBL/GenBank/DDBJ databases">
        <title>Minimal conservation of predation-associated metabolite biosynthetic gene clusters underscores biosynthetic potential of Myxococcota including descriptions for ten novel species: Archangium lansinium sp. nov., Myxococcus landrumus sp. nov., Nannocystis bai.</title>
        <authorList>
            <person name="Ahearne A."/>
            <person name="Stevens C."/>
            <person name="Dowd S."/>
        </authorList>
    </citation>
    <scope>NUCLEOTIDE SEQUENCE [LARGE SCALE GENOMIC DNA]</scope>
    <source>
        <strain evidence="1 2">NCELM</strain>
    </source>
</reference>
<comment type="caution">
    <text evidence="1">The sequence shown here is derived from an EMBL/GenBank/DDBJ whole genome shotgun (WGS) entry which is preliminary data.</text>
</comment>
<proteinExistence type="predicted"/>
<dbReference type="EMBL" id="JAQNDN010000002">
    <property type="protein sequence ID" value="MDC0667669.1"/>
    <property type="molecule type" value="Genomic_DNA"/>
</dbReference>
<dbReference type="Proteomes" id="UP001217838">
    <property type="component" value="Unassembled WGS sequence"/>
</dbReference>
<protein>
    <submittedName>
        <fullName evidence="1">Uncharacterized protein</fullName>
    </submittedName>
</protein>
<accession>A0ABT5B0P3</accession>
<gene>
    <name evidence="1" type="ORF">POL58_07975</name>
</gene>